<sequence>MSLQKKSTPDDYHPLNLCHLKKSSFIINRLYLIFHSIAIILLFCFRISSLFHSKNQPSIPHLFIFISELTLSFIWFLSQSFLWRPVTRTVFTHRLPEDDQLPPIDVFICTADPRSEPPLGVMNTVISAMALNYPAEKLSVYLSDDGGCPVTLEALREAFKFAKVWVPFCNKYDVMTICPDAYFTGPEVDDEVMVDSDEFRAHKRRIKEVYELFAQKVTQMSESKNCVSNKDHSAVVEAIVDESAHDETKIPLLVYVSREKRPSHPHQFKAGALNALIRVSSLIRNSPYILGLDCDMYCNDKDSARQAMCFHLDPKLSSSLAFVQFPQTFHNISKHDIYESQLRCYFKTLVRGMDGIKGPCLSGTCYYLKRESLYDLPLMHEDINLEELKQCFGSSNELIRSLYKKYDAKLQDHEKNLFQSLQETKHLVSCDYEKGTQWGNEASLLIQIYFSVTEDFFTSFKIHCKHWFSVNHIPSRPSFMGSCTTNLNDLLIQGTRWSAGLMEVALSRFSPLIYGPSRMPILQSFCYAWLAFFPAAFIPLWILATIPMLSLLNGISLYPKVTNPFFFVYLYVFVLSNLQHIREIHSTGASLQTWKHEQRVWMIKGITSHLYGSTRAIMEKLGAKEANFLPTNKVINEDEAKLNQMGIYNFQTSSMFLVPLCSLVTLNLLAFVVGIIRITTIHKEYIDSFFVQTFLSFYITLMGYPVLEGMMLRKDKGRIAPIAKTVRETELRIVRNRETKFPSKNGRNYSEAVRLRSCVGARRCARVSKVSRRPG</sequence>
<dbReference type="FunFam" id="3.90.550.10:FF:000194">
    <property type="entry name" value="Cellulose synthase-like protein G2 isoform A"/>
    <property type="match status" value="1"/>
</dbReference>
<dbReference type="GO" id="GO:0016020">
    <property type="term" value="C:membrane"/>
    <property type="evidence" value="ECO:0007669"/>
    <property type="project" value="InterPro"/>
</dbReference>
<keyword evidence="6 11" id="KW-0472">Membrane</keyword>
<feature type="active site" evidence="8">
    <location>
        <position position="145"/>
    </location>
</feature>
<keyword evidence="4 11" id="KW-0812">Transmembrane</keyword>
<feature type="active site" evidence="8">
    <location>
        <position position="455"/>
    </location>
</feature>
<gene>
    <name evidence="12" type="ORF">E3N88_26741</name>
</gene>
<evidence type="ECO:0000256" key="5">
    <source>
        <dbReference type="ARBA" id="ARBA00022989"/>
    </source>
</evidence>
<keyword evidence="5 11" id="KW-1133">Transmembrane helix</keyword>
<protein>
    <recommendedName>
        <fullName evidence="14">Glycosyltransferase 2-like domain-containing protein</fullName>
    </recommendedName>
</protein>
<dbReference type="Pfam" id="PF03552">
    <property type="entry name" value="Cellulose_synt"/>
    <property type="match status" value="2"/>
</dbReference>
<feature type="transmembrane region" description="Helical" evidence="11">
    <location>
        <begin position="655"/>
        <end position="677"/>
    </location>
</feature>
<dbReference type="Gene3D" id="3.90.550.10">
    <property type="entry name" value="Spore Coat Polysaccharide Biosynthesis Protein SpsA, Chain A"/>
    <property type="match status" value="2"/>
</dbReference>
<dbReference type="AlphaFoldDB" id="A0A5N6MVS1"/>
<dbReference type="OrthoDB" id="72851at2759"/>
<evidence type="ECO:0000256" key="7">
    <source>
        <dbReference type="ARBA" id="ARBA00023316"/>
    </source>
</evidence>
<keyword evidence="3" id="KW-0808">Transferase</keyword>
<evidence type="ECO:0000256" key="10">
    <source>
        <dbReference type="PIRSR" id="PIRSR605150-3"/>
    </source>
</evidence>
<organism evidence="12 13">
    <name type="scientific">Mikania micrantha</name>
    <name type="common">bitter vine</name>
    <dbReference type="NCBI Taxonomy" id="192012"/>
    <lineage>
        <taxon>Eukaryota</taxon>
        <taxon>Viridiplantae</taxon>
        <taxon>Streptophyta</taxon>
        <taxon>Embryophyta</taxon>
        <taxon>Tracheophyta</taxon>
        <taxon>Spermatophyta</taxon>
        <taxon>Magnoliopsida</taxon>
        <taxon>eudicotyledons</taxon>
        <taxon>Gunneridae</taxon>
        <taxon>Pentapetalae</taxon>
        <taxon>asterids</taxon>
        <taxon>campanulids</taxon>
        <taxon>Asterales</taxon>
        <taxon>Asteraceae</taxon>
        <taxon>Asteroideae</taxon>
        <taxon>Heliantheae alliance</taxon>
        <taxon>Eupatorieae</taxon>
        <taxon>Mikania</taxon>
    </lineage>
</organism>
<evidence type="ECO:0000256" key="9">
    <source>
        <dbReference type="PIRSR" id="PIRSR605150-2"/>
    </source>
</evidence>
<dbReference type="GO" id="GO:0071555">
    <property type="term" value="P:cell wall organization"/>
    <property type="evidence" value="ECO:0007669"/>
    <property type="project" value="UniProtKB-KW"/>
</dbReference>
<evidence type="ECO:0000256" key="3">
    <source>
        <dbReference type="ARBA" id="ARBA00022679"/>
    </source>
</evidence>
<name>A0A5N6MVS1_9ASTR</name>
<dbReference type="PANTHER" id="PTHR13301">
    <property type="entry name" value="X-BOX TRANSCRIPTION FACTOR-RELATED"/>
    <property type="match status" value="1"/>
</dbReference>
<evidence type="ECO:0000256" key="1">
    <source>
        <dbReference type="ARBA" id="ARBA00004127"/>
    </source>
</evidence>
<dbReference type="InterPro" id="IPR005150">
    <property type="entry name" value="Cellulose_synth"/>
</dbReference>
<keyword evidence="13" id="KW-1185">Reference proteome</keyword>
<feature type="binding site" evidence="10">
    <location>
        <position position="269"/>
    </location>
    <ligand>
        <name>Mn(2+)</name>
        <dbReference type="ChEBI" id="CHEBI:29035"/>
    </ligand>
</feature>
<comment type="subcellular location">
    <subcellularLocation>
        <location evidence="1">Endomembrane system</location>
        <topology evidence="1">Multi-pass membrane protein</topology>
    </subcellularLocation>
</comment>
<evidence type="ECO:0008006" key="14">
    <source>
        <dbReference type="Google" id="ProtNLM"/>
    </source>
</evidence>
<dbReference type="EMBL" id="SZYD01000014">
    <property type="protein sequence ID" value="KAD4178150.1"/>
    <property type="molecule type" value="Genomic_DNA"/>
</dbReference>
<keyword evidence="7" id="KW-0961">Cell wall biogenesis/degradation</keyword>
<comment type="caution">
    <text evidence="12">The sequence shown here is derived from an EMBL/GenBank/DDBJ whole genome shotgun (WGS) entry which is preliminary data.</text>
</comment>
<dbReference type="GO" id="GO:0012505">
    <property type="term" value="C:endomembrane system"/>
    <property type="evidence" value="ECO:0007669"/>
    <property type="project" value="UniProtKB-SubCell"/>
</dbReference>
<feature type="transmembrane region" description="Helical" evidence="11">
    <location>
        <begin position="689"/>
        <end position="707"/>
    </location>
</feature>
<dbReference type="SUPFAM" id="SSF53448">
    <property type="entry name" value="Nucleotide-diphospho-sugar transferases"/>
    <property type="match status" value="1"/>
</dbReference>
<feature type="transmembrane region" description="Helical" evidence="11">
    <location>
        <begin position="527"/>
        <end position="549"/>
    </location>
</feature>
<dbReference type="InterPro" id="IPR029044">
    <property type="entry name" value="Nucleotide-diphossugar_trans"/>
</dbReference>
<feature type="transmembrane region" description="Helical" evidence="11">
    <location>
        <begin position="30"/>
        <end position="52"/>
    </location>
</feature>
<evidence type="ECO:0000256" key="6">
    <source>
        <dbReference type="ARBA" id="ARBA00023136"/>
    </source>
</evidence>
<feature type="transmembrane region" description="Helical" evidence="11">
    <location>
        <begin position="561"/>
        <end position="578"/>
    </location>
</feature>
<reference evidence="12 13" key="1">
    <citation type="submission" date="2019-05" db="EMBL/GenBank/DDBJ databases">
        <title>Mikania micrantha, genome provides insights into the molecular mechanism of rapid growth.</title>
        <authorList>
            <person name="Liu B."/>
        </authorList>
    </citation>
    <scope>NUCLEOTIDE SEQUENCE [LARGE SCALE GENOMIC DNA]</scope>
    <source>
        <strain evidence="12">NLD-2019</strain>
        <tissue evidence="12">Leaf</tissue>
    </source>
</reference>
<evidence type="ECO:0000256" key="2">
    <source>
        <dbReference type="ARBA" id="ARBA00022676"/>
    </source>
</evidence>
<dbReference type="Proteomes" id="UP000326396">
    <property type="component" value="Linkage Group LG4"/>
</dbReference>
<feature type="transmembrane region" description="Helical" evidence="11">
    <location>
        <begin position="58"/>
        <end position="78"/>
    </location>
</feature>
<evidence type="ECO:0000313" key="13">
    <source>
        <dbReference type="Proteomes" id="UP000326396"/>
    </source>
</evidence>
<dbReference type="GO" id="GO:0030244">
    <property type="term" value="P:cellulose biosynthetic process"/>
    <property type="evidence" value="ECO:0007669"/>
    <property type="project" value="InterPro"/>
</dbReference>
<keyword evidence="2" id="KW-0328">Glycosyltransferase</keyword>
<feature type="binding site" evidence="9">
    <location>
        <position position="116"/>
    </location>
    <ligand>
        <name>UDP-alpha-D-glucose</name>
        <dbReference type="ChEBI" id="CHEBI:58885"/>
    </ligand>
</feature>
<accession>A0A5N6MVS1</accession>
<evidence type="ECO:0000256" key="4">
    <source>
        <dbReference type="ARBA" id="ARBA00022692"/>
    </source>
</evidence>
<dbReference type="GO" id="GO:0016760">
    <property type="term" value="F:cellulose synthase (UDP-forming) activity"/>
    <property type="evidence" value="ECO:0007669"/>
    <property type="project" value="InterPro"/>
</dbReference>
<feature type="binding site" evidence="9">
    <location>
        <position position="145"/>
    </location>
    <ligand>
        <name>UDP-alpha-D-glucose</name>
        <dbReference type="ChEBI" id="CHEBI:58885"/>
    </ligand>
</feature>
<evidence type="ECO:0000256" key="8">
    <source>
        <dbReference type="PIRSR" id="PIRSR605150-1"/>
    </source>
</evidence>
<evidence type="ECO:0000256" key="11">
    <source>
        <dbReference type="SAM" id="Phobius"/>
    </source>
</evidence>
<evidence type="ECO:0000313" key="12">
    <source>
        <dbReference type="EMBL" id="KAD4178150.1"/>
    </source>
</evidence>
<proteinExistence type="predicted"/>
<feature type="binding site" evidence="10">
    <location>
        <position position="293"/>
    </location>
    <ligand>
        <name>Mn(2+)</name>
        <dbReference type="ChEBI" id="CHEBI:29035"/>
    </ligand>
</feature>